<dbReference type="PANTHER" id="PTHR11439">
    <property type="entry name" value="GAG-POL-RELATED RETROTRANSPOSON"/>
    <property type="match status" value="1"/>
</dbReference>
<evidence type="ECO:0000313" key="2">
    <source>
        <dbReference type="EMBL" id="RVW92433.1"/>
    </source>
</evidence>
<dbReference type="EMBL" id="QGNW01000137">
    <property type="protein sequence ID" value="RVW92433.1"/>
    <property type="molecule type" value="Genomic_DNA"/>
</dbReference>
<dbReference type="CDD" id="cd09272">
    <property type="entry name" value="RNase_HI_RT_Ty1"/>
    <property type="match status" value="1"/>
</dbReference>
<evidence type="ECO:0000259" key="1">
    <source>
        <dbReference type="Pfam" id="PF07727"/>
    </source>
</evidence>
<dbReference type="InterPro" id="IPR043502">
    <property type="entry name" value="DNA/RNA_pol_sf"/>
</dbReference>
<organism evidence="2 3">
    <name type="scientific">Vitis vinifera</name>
    <name type="common">Grape</name>
    <dbReference type="NCBI Taxonomy" id="29760"/>
    <lineage>
        <taxon>Eukaryota</taxon>
        <taxon>Viridiplantae</taxon>
        <taxon>Streptophyta</taxon>
        <taxon>Embryophyta</taxon>
        <taxon>Tracheophyta</taxon>
        <taxon>Spermatophyta</taxon>
        <taxon>Magnoliopsida</taxon>
        <taxon>eudicotyledons</taxon>
        <taxon>Gunneridae</taxon>
        <taxon>Pentapetalae</taxon>
        <taxon>rosids</taxon>
        <taxon>Vitales</taxon>
        <taxon>Vitaceae</taxon>
        <taxon>Viteae</taxon>
        <taxon>Vitis</taxon>
    </lineage>
</organism>
<gene>
    <name evidence="2" type="primary">RE1_847</name>
    <name evidence="2" type="ORF">CK203_042706</name>
</gene>
<proteinExistence type="predicted"/>
<comment type="caution">
    <text evidence="2">The sequence shown here is derived from an EMBL/GenBank/DDBJ whole genome shotgun (WGS) entry which is preliminary data.</text>
</comment>
<feature type="domain" description="Reverse transcriptase Ty1/copia-type" evidence="1">
    <location>
        <begin position="136"/>
        <end position="242"/>
    </location>
</feature>
<dbReference type="Pfam" id="PF07727">
    <property type="entry name" value="RVT_2"/>
    <property type="match status" value="1"/>
</dbReference>
<protein>
    <submittedName>
        <fullName evidence="2">Retrovirus-related Pol polyprotein from transposon RE1</fullName>
    </submittedName>
</protein>
<evidence type="ECO:0000313" key="3">
    <source>
        <dbReference type="Proteomes" id="UP000288805"/>
    </source>
</evidence>
<sequence length="468" mass="51637">MLPSSPMPHSRHITQSESTTCGICTNPVDESLQVNDSLIGPSLPHSDPSPTSLELTTELATPAPIAATPMASHPMITLAKAGIFKNRHPTNLALLGSSGLLYALLASTKPKGFKAVAKNLAWLAIMDEEVQALQTNRTWILVPRPGNTNIVGSKWVFQTKYLPDGSIERLKARLVAKGYTQVLGLDYTNTFNPVIKATTVHVVLSFVVTNKWSLCQLDVKNAFLNGHLTEYVYMEQPPGHANTSLFVFHRQSNIIYLLLYVDDIITGNNSSLLDSFTRKLNTEFATKDLGSLSYFLGLEATSTVDDPTLYRSLVVALQYLTITRLDIAHVVNSAGCPDTRRSTSCYSIYLGDKLVSWSAKKQPTVSHSSYESEYHALTLTAVELFWLTHLLRDLRISLPQQPLLLCDNKSAIFFSSNPISHKRAKHVELLISSPKVYLGLFFKFFSPSSTSIPIRRSACGEGVEDPLP</sequence>
<reference evidence="2 3" key="1">
    <citation type="journal article" date="2018" name="PLoS Genet.">
        <title>Population sequencing reveals clonal diversity and ancestral inbreeding in the grapevine cultivar Chardonnay.</title>
        <authorList>
            <person name="Roach M.J."/>
            <person name="Johnson D.L."/>
            <person name="Bohlmann J."/>
            <person name="van Vuuren H.J."/>
            <person name="Jones S.J."/>
            <person name="Pretorius I.S."/>
            <person name="Schmidt S.A."/>
            <person name="Borneman A.R."/>
        </authorList>
    </citation>
    <scope>NUCLEOTIDE SEQUENCE [LARGE SCALE GENOMIC DNA]</scope>
    <source>
        <strain evidence="3">cv. Chardonnay</strain>
        <tissue evidence="2">Leaf</tissue>
    </source>
</reference>
<accession>A0A438I6W9</accession>
<dbReference type="Proteomes" id="UP000288805">
    <property type="component" value="Unassembled WGS sequence"/>
</dbReference>
<name>A0A438I6W9_VITVI</name>
<dbReference type="AlphaFoldDB" id="A0A438I6W9"/>
<dbReference type="InterPro" id="IPR013103">
    <property type="entry name" value="RVT_2"/>
</dbReference>
<dbReference type="SUPFAM" id="SSF56672">
    <property type="entry name" value="DNA/RNA polymerases"/>
    <property type="match status" value="1"/>
</dbReference>
<dbReference type="PANTHER" id="PTHR11439:SF455">
    <property type="entry name" value="RLK (RECEPTOR-LIKE PROTEIN KINASE) 8, PUTATIVE-RELATED"/>
    <property type="match status" value="1"/>
</dbReference>